<evidence type="ECO:0000313" key="2">
    <source>
        <dbReference type="Proteomes" id="UP001596113"/>
    </source>
</evidence>
<dbReference type="PROSITE" id="PS51257">
    <property type="entry name" value="PROKAR_LIPOPROTEIN"/>
    <property type="match status" value="1"/>
</dbReference>
<protein>
    <recommendedName>
        <fullName evidence="3">Lipoprotein</fullName>
    </recommendedName>
</protein>
<keyword evidence="2" id="KW-1185">Reference proteome</keyword>
<organism evidence="1 2">
    <name type="scientific">Cohnella soli</name>
    <dbReference type="NCBI Taxonomy" id="425005"/>
    <lineage>
        <taxon>Bacteria</taxon>
        <taxon>Bacillati</taxon>
        <taxon>Bacillota</taxon>
        <taxon>Bacilli</taxon>
        <taxon>Bacillales</taxon>
        <taxon>Paenibacillaceae</taxon>
        <taxon>Cohnella</taxon>
    </lineage>
</organism>
<sequence>MNKRILIILITILLTGCNVSKPIPDKSMFKVDFEIPGSIQAGQEVIAKAYLTNISKRSWSIFHGVDIFTVGITNNEGKLLKENDTLIVIALGISSDLKPNKQYSLEDGTEQFRELKISVPGIYYVTINAKFSIDDKDFLIKSETKKIIVK</sequence>
<dbReference type="Proteomes" id="UP001596113">
    <property type="component" value="Unassembled WGS sequence"/>
</dbReference>
<evidence type="ECO:0000313" key="1">
    <source>
        <dbReference type="EMBL" id="MFC5406876.1"/>
    </source>
</evidence>
<gene>
    <name evidence="1" type="ORF">ACFPOF_29475</name>
</gene>
<name>A0ABW0I3B2_9BACL</name>
<evidence type="ECO:0008006" key="3">
    <source>
        <dbReference type="Google" id="ProtNLM"/>
    </source>
</evidence>
<reference evidence="2" key="1">
    <citation type="journal article" date="2019" name="Int. J. Syst. Evol. Microbiol.">
        <title>The Global Catalogue of Microorganisms (GCM) 10K type strain sequencing project: providing services to taxonomists for standard genome sequencing and annotation.</title>
        <authorList>
            <consortium name="The Broad Institute Genomics Platform"/>
            <consortium name="The Broad Institute Genome Sequencing Center for Infectious Disease"/>
            <person name="Wu L."/>
            <person name="Ma J."/>
        </authorList>
    </citation>
    <scope>NUCLEOTIDE SEQUENCE [LARGE SCALE GENOMIC DNA]</scope>
    <source>
        <strain evidence="2">CGMCC 1.18575</strain>
    </source>
</reference>
<dbReference type="EMBL" id="JBHSMI010000066">
    <property type="protein sequence ID" value="MFC5406876.1"/>
    <property type="molecule type" value="Genomic_DNA"/>
</dbReference>
<proteinExistence type="predicted"/>
<comment type="caution">
    <text evidence="1">The sequence shown here is derived from an EMBL/GenBank/DDBJ whole genome shotgun (WGS) entry which is preliminary data.</text>
</comment>
<accession>A0ABW0I3B2</accession>
<dbReference type="RefSeq" id="WP_378139045.1">
    <property type="nucleotide sequence ID" value="NZ_JBHSMI010000066.1"/>
</dbReference>